<gene>
    <name evidence="2" type="ORF">SOCG_02030</name>
</gene>
<comment type="similarity">
    <text evidence="1">Belongs to the MT-A70-like family.</text>
</comment>
<dbReference type="SUPFAM" id="SSF53335">
    <property type="entry name" value="S-adenosyl-L-methionine-dependent methyltransferases"/>
    <property type="match status" value="1"/>
</dbReference>
<dbReference type="OMA" id="PDYHSRK"/>
<dbReference type="eggNOG" id="KOG2356">
    <property type="taxonomic scope" value="Eukaryota"/>
</dbReference>
<sequence>MEIDCPVIYQDERCVLLDSPASIQFEPSFKFITSKPTVKPYPLPEKKRDESSEETDPLVQQVQDALGRICSWVHTSSSRVFEREFTNKRRKVDNETSLSATQIPEALPYRKSRLVTDFQTKEELTEQYISMLNIMKQIPPVLSTVPLQDSRVHEYGLEDLYQQYLCNLSSQTVKLKLKGVKTIISEDQQVPDWSTFYIPSGASFIMGDVEKTSNVLLEALKDIKLDAFVLDPPWPNRSVARRNPYPVNRHLGYLRDIPVKHLLKKKGVVAVWCTNKKKYIDFVKDTLFASWNLHYVATWIWLKITAHGDPLFDIHSRMRKPWEHLIIGVTREYLQTHSKRIQKNYTLVSVPDYHSRKPSLHPFLKEWLQCDPTGLEVFGRCLSRNWITWGQQPIYFMNSVYWQCNEIDDKP</sequence>
<proteinExistence type="inferred from homology"/>
<dbReference type="PANTHER" id="PTHR12829">
    <property type="entry name" value="N6-ADENOSINE-METHYLTRANSFERASE"/>
    <property type="match status" value="1"/>
</dbReference>
<dbReference type="GO" id="GO:0008168">
    <property type="term" value="F:methyltransferase activity"/>
    <property type="evidence" value="ECO:0007669"/>
    <property type="project" value="UniProtKB-KW"/>
</dbReference>
<dbReference type="GeneID" id="25031008"/>
<reference evidence="2 3" key="1">
    <citation type="journal article" date="2011" name="Science">
        <title>Comparative functional genomics of the fission yeasts.</title>
        <authorList>
            <person name="Rhind N."/>
            <person name="Chen Z."/>
            <person name="Yassour M."/>
            <person name="Thompson D.A."/>
            <person name="Haas B.J."/>
            <person name="Habib N."/>
            <person name="Wapinski I."/>
            <person name="Roy S."/>
            <person name="Lin M.F."/>
            <person name="Heiman D.I."/>
            <person name="Young S.K."/>
            <person name="Furuya K."/>
            <person name="Guo Y."/>
            <person name="Pidoux A."/>
            <person name="Chen H.M."/>
            <person name="Robbertse B."/>
            <person name="Goldberg J.M."/>
            <person name="Aoki K."/>
            <person name="Bayne E.H."/>
            <person name="Berlin A.M."/>
            <person name="Desjardins C.A."/>
            <person name="Dobbs E."/>
            <person name="Dukaj L."/>
            <person name="Fan L."/>
            <person name="FitzGerald M.G."/>
            <person name="French C."/>
            <person name="Gujja S."/>
            <person name="Hansen K."/>
            <person name="Keifenheim D."/>
            <person name="Levin J.Z."/>
            <person name="Mosher R.A."/>
            <person name="Mueller C.A."/>
            <person name="Pfiffner J."/>
            <person name="Priest M."/>
            <person name="Russ C."/>
            <person name="Smialowska A."/>
            <person name="Swoboda P."/>
            <person name="Sykes S.M."/>
            <person name="Vaughn M."/>
            <person name="Vengrova S."/>
            <person name="Yoder R."/>
            <person name="Zeng Q."/>
            <person name="Allshire R."/>
            <person name="Baulcombe D."/>
            <person name="Birren B.W."/>
            <person name="Brown W."/>
            <person name="Ekwall K."/>
            <person name="Kellis M."/>
            <person name="Leatherwood J."/>
            <person name="Levin H."/>
            <person name="Margalit H."/>
            <person name="Martienssen R."/>
            <person name="Nieduszynski C.A."/>
            <person name="Spatafora J.W."/>
            <person name="Friedman N."/>
            <person name="Dalgaard J.Z."/>
            <person name="Baumann P."/>
            <person name="Niki H."/>
            <person name="Regev A."/>
            <person name="Nusbaum C."/>
        </authorList>
    </citation>
    <scope>NUCLEOTIDE SEQUENCE [LARGE SCALE GENOMIC DNA]</scope>
    <source>
        <strain evidence="3">yFS286</strain>
    </source>
</reference>
<evidence type="ECO:0000256" key="1">
    <source>
        <dbReference type="PROSITE-ProRule" id="PRU00489"/>
    </source>
</evidence>
<dbReference type="GO" id="GO:0032259">
    <property type="term" value="P:methylation"/>
    <property type="evidence" value="ECO:0007669"/>
    <property type="project" value="UniProtKB-KW"/>
</dbReference>
<dbReference type="InterPro" id="IPR029063">
    <property type="entry name" value="SAM-dependent_MTases_sf"/>
</dbReference>
<dbReference type="InterPro" id="IPR007757">
    <property type="entry name" value="MT-A70-like"/>
</dbReference>
<accession>S9Q378</accession>
<dbReference type="Proteomes" id="UP000016088">
    <property type="component" value="Unassembled WGS sequence"/>
</dbReference>
<protein>
    <submittedName>
        <fullName evidence="2">mRNA (N6-adenosine)-methyltransferase</fullName>
    </submittedName>
</protein>
<dbReference type="OrthoDB" id="61116at2759"/>
<organism evidence="2 3">
    <name type="scientific">Schizosaccharomyces octosporus (strain yFS286)</name>
    <name type="common">Fission yeast</name>
    <name type="synonym">Octosporomyces octosporus</name>
    <dbReference type="NCBI Taxonomy" id="483514"/>
    <lineage>
        <taxon>Eukaryota</taxon>
        <taxon>Fungi</taxon>
        <taxon>Dikarya</taxon>
        <taxon>Ascomycota</taxon>
        <taxon>Taphrinomycotina</taxon>
        <taxon>Schizosaccharomycetes</taxon>
        <taxon>Schizosaccharomycetales</taxon>
        <taxon>Schizosaccharomycetaceae</taxon>
        <taxon>Schizosaccharomyces</taxon>
    </lineage>
</organism>
<keyword evidence="3" id="KW-1185">Reference proteome</keyword>
<dbReference type="AlphaFoldDB" id="S9Q378"/>
<dbReference type="HOGENOM" id="CLU_027091_4_0_1"/>
<dbReference type="PANTHER" id="PTHR12829:SF4">
    <property type="entry name" value="N(6)-ADENINE-SPECIFIC METHYLTRANSFERASE METTL4"/>
    <property type="match status" value="1"/>
</dbReference>
<dbReference type="Pfam" id="PF05063">
    <property type="entry name" value="MT-A70"/>
    <property type="match status" value="1"/>
</dbReference>
<dbReference type="PROSITE" id="PS51143">
    <property type="entry name" value="MT_A70"/>
    <property type="match status" value="1"/>
</dbReference>
<dbReference type="GO" id="GO:0005634">
    <property type="term" value="C:nucleus"/>
    <property type="evidence" value="ECO:0007669"/>
    <property type="project" value="TreeGrafter"/>
</dbReference>
<evidence type="ECO:0000313" key="2">
    <source>
        <dbReference type="EMBL" id="EPX74547.1"/>
    </source>
</evidence>
<evidence type="ECO:0000313" key="3">
    <source>
        <dbReference type="Proteomes" id="UP000016088"/>
    </source>
</evidence>
<name>S9Q378_SCHOY</name>
<dbReference type="RefSeq" id="XP_013015978.1">
    <property type="nucleotide sequence ID" value="XM_013160524.1"/>
</dbReference>
<dbReference type="VEuPathDB" id="FungiDB:SOCG_02030"/>
<dbReference type="EMBL" id="KE503206">
    <property type="protein sequence ID" value="EPX74547.1"/>
    <property type="molecule type" value="Genomic_DNA"/>
</dbReference>